<organism evidence="1 2">
    <name type="scientific">Streptosporangium lutulentum</name>
    <dbReference type="NCBI Taxonomy" id="1461250"/>
    <lineage>
        <taxon>Bacteria</taxon>
        <taxon>Bacillati</taxon>
        <taxon>Actinomycetota</taxon>
        <taxon>Actinomycetes</taxon>
        <taxon>Streptosporangiales</taxon>
        <taxon>Streptosporangiaceae</taxon>
        <taxon>Streptosporangium</taxon>
    </lineage>
</organism>
<proteinExistence type="predicted"/>
<name>A0ABT9Q839_9ACTN</name>
<comment type="caution">
    <text evidence="1">The sequence shown here is derived from an EMBL/GenBank/DDBJ whole genome shotgun (WGS) entry which is preliminary data.</text>
</comment>
<dbReference type="Proteomes" id="UP001225356">
    <property type="component" value="Unassembled WGS sequence"/>
</dbReference>
<dbReference type="EMBL" id="JAUSQU010000001">
    <property type="protein sequence ID" value="MDP9842478.1"/>
    <property type="molecule type" value="Genomic_DNA"/>
</dbReference>
<evidence type="ECO:0000313" key="1">
    <source>
        <dbReference type="EMBL" id="MDP9842478.1"/>
    </source>
</evidence>
<sequence length="121" mass="13246">MEILITDAVVGGLTLTLDRDGGTVRVEGDAIPTVVVRRSVEAAPLQHIPIGTRGTEDLTMTLDGAPVALRPAPGRVTRDSYRAEVDHEGITYSVFDFLWLSEDFRHSGPVWSYSRGVRSPR</sequence>
<protein>
    <submittedName>
        <fullName evidence="1">Uncharacterized protein</fullName>
    </submittedName>
</protein>
<evidence type="ECO:0000313" key="2">
    <source>
        <dbReference type="Proteomes" id="UP001225356"/>
    </source>
</evidence>
<keyword evidence="2" id="KW-1185">Reference proteome</keyword>
<accession>A0ABT9Q839</accession>
<dbReference type="RefSeq" id="WP_307556381.1">
    <property type="nucleotide sequence ID" value="NZ_JAUSQU010000001.1"/>
</dbReference>
<gene>
    <name evidence="1" type="ORF">J2853_001689</name>
</gene>
<reference evidence="1 2" key="1">
    <citation type="submission" date="2023-07" db="EMBL/GenBank/DDBJ databases">
        <title>Sequencing the genomes of 1000 actinobacteria strains.</title>
        <authorList>
            <person name="Klenk H.-P."/>
        </authorList>
    </citation>
    <scope>NUCLEOTIDE SEQUENCE [LARGE SCALE GENOMIC DNA]</scope>
    <source>
        <strain evidence="1 2">DSM 46740</strain>
    </source>
</reference>